<keyword evidence="8 16" id="KW-0560">Oxidoreductase</keyword>
<dbReference type="Gene3D" id="3.50.50.60">
    <property type="entry name" value="FAD/NAD(P)-binding domain"/>
    <property type="match status" value="2"/>
</dbReference>
<dbReference type="Pfam" id="PF02852">
    <property type="entry name" value="Pyr_redox_dim"/>
    <property type="match status" value="1"/>
</dbReference>
<keyword evidence="5" id="KW-0963">Cytoplasm</keyword>
<comment type="subcellular location">
    <subcellularLocation>
        <location evidence="1">Cytoplasm</location>
    </subcellularLocation>
</comment>
<evidence type="ECO:0000256" key="10">
    <source>
        <dbReference type="ARBA" id="ARBA00023157"/>
    </source>
</evidence>
<evidence type="ECO:0000256" key="9">
    <source>
        <dbReference type="ARBA" id="ARBA00023027"/>
    </source>
</evidence>
<feature type="binding site" evidence="14">
    <location>
        <position position="209"/>
    </location>
    <ligand>
        <name>NAD(+)</name>
        <dbReference type="ChEBI" id="CHEBI:57540"/>
    </ligand>
</feature>
<feature type="disulfide bond" description="Redox-active" evidence="15">
    <location>
        <begin position="46"/>
        <end position="51"/>
    </location>
</feature>
<dbReference type="GO" id="GO:0050660">
    <property type="term" value="F:flavin adenine dinucleotide binding"/>
    <property type="evidence" value="ECO:0007669"/>
    <property type="project" value="InterPro"/>
</dbReference>
<dbReference type="InterPro" id="IPR006258">
    <property type="entry name" value="Lipoamide_DH"/>
</dbReference>
<evidence type="ECO:0000256" key="4">
    <source>
        <dbReference type="ARBA" id="ARBA00016961"/>
    </source>
</evidence>
<keyword evidence="6 16" id="KW-0285">Flavoprotein</keyword>
<feature type="domain" description="Pyridine nucleotide-disulphide oxidoreductase dimerisation" evidence="17">
    <location>
        <begin position="350"/>
        <end position="457"/>
    </location>
</feature>
<dbReference type="KEGG" id="orb:IPMB12_02075"/>
<dbReference type="InterPro" id="IPR016156">
    <property type="entry name" value="FAD/NAD-linked_Rdtase_dimer_sf"/>
</dbReference>
<dbReference type="EMBL" id="CP050253">
    <property type="protein sequence ID" value="QIQ20574.1"/>
    <property type="molecule type" value="Genomic_DNA"/>
</dbReference>
<dbReference type="InterPro" id="IPR001100">
    <property type="entry name" value="Pyr_nuc-diS_OxRdtase"/>
</dbReference>
<evidence type="ECO:0000256" key="14">
    <source>
        <dbReference type="PIRSR" id="PIRSR000350-3"/>
    </source>
</evidence>
<evidence type="ECO:0000256" key="3">
    <source>
        <dbReference type="ARBA" id="ARBA00012608"/>
    </source>
</evidence>
<evidence type="ECO:0000259" key="17">
    <source>
        <dbReference type="Pfam" id="PF02852"/>
    </source>
</evidence>
<reference evidence="19 20" key="1">
    <citation type="submission" date="2020-03" db="EMBL/GenBank/DDBJ databases">
        <title>Complete genome sequence of Orbus sp. IPMB12 (BCRC 80908).</title>
        <authorList>
            <person name="Lo W.-S."/>
            <person name="Chang T.-H."/>
            <person name="Kuo C.-H."/>
        </authorList>
    </citation>
    <scope>NUCLEOTIDE SEQUENCE [LARGE SCALE GENOMIC DNA]</scope>
    <source>
        <strain evidence="19 20">IPMB12</strain>
    </source>
</reference>
<keyword evidence="10" id="KW-1015">Disulfide bond</keyword>
<dbReference type="GO" id="GO:0004148">
    <property type="term" value="F:dihydrolipoyl dehydrogenase (NADH) activity"/>
    <property type="evidence" value="ECO:0007669"/>
    <property type="project" value="UniProtKB-EC"/>
</dbReference>
<dbReference type="PIRSF" id="PIRSF000350">
    <property type="entry name" value="Mercury_reductase_MerA"/>
    <property type="match status" value="1"/>
</dbReference>
<dbReference type="Proteomes" id="UP000501168">
    <property type="component" value="Chromosome"/>
</dbReference>
<dbReference type="PROSITE" id="PS00076">
    <property type="entry name" value="PYRIDINE_REDOX_1"/>
    <property type="match status" value="1"/>
</dbReference>
<dbReference type="InterPro" id="IPR023753">
    <property type="entry name" value="FAD/NAD-binding_dom"/>
</dbReference>
<dbReference type="SUPFAM" id="SSF51905">
    <property type="entry name" value="FAD/NAD(P)-binding domain"/>
    <property type="match status" value="1"/>
</dbReference>
<feature type="binding site" evidence="14">
    <location>
        <position position="316"/>
    </location>
    <ligand>
        <name>FAD</name>
        <dbReference type="ChEBI" id="CHEBI:57692"/>
    </ligand>
</feature>
<dbReference type="SUPFAM" id="SSF55424">
    <property type="entry name" value="FAD/NAD-linked reductases, dimerisation (C-terminal) domain"/>
    <property type="match status" value="1"/>
</dbReference>
<dbReference type="GO" id="GO:0006103">
    <property type="term" value="P:2-oxoglutarate metabolic process"/>
    <property type="evidence" value="ECO:0007669"/>
    <property type="project" value="TreeGrafter"/>
</dbReference>
<dbReference type="InParanoid" id="A0A6G9IA19"/>
<dbReference type="FunFam" id="3.30.390.30:FF:000001">
    <property type="entry name" value="Dihydrolipoyl dehydrogenase"/>
    <property type="match status" value="1"/>
</dbReference>
<dbReference type="InterPro" id="IPR050151">
    <property type="entry name" value="Class-I_Pyr_Nuc-Dis_Oxidored"/>
</dbReference>
<feature type="binding site" evidence="14">
    <location>
        <position position="276"/>
    </location>
    <ligand>
        <name>NAD(+)</name>
        <dbReference type="ChEBI" id="CHEBI:57540"/>
    </ligand>
</feature>
<dbReference type="InterPro" id="IPR012999">
    <property type="entry name" value="Pyr_OxRdtase_I_AS"/>
</dbReference>
<dbReference type="EC" id="1.8.1.4" evidence="3 16"/>
<evidence type="ECO:0000313" key="20">
    <source>
        <dbReference type="Proteomes" id="UP000501168"/>
    </source>
</evidence>
<dbReference type="GO" id="GO:0005737">
    <property type="term" value="C:cytoplasm"/>
    <property type="evidence" value="ECO:0007669"/>
    <property type="project" value="UniProtKB-SubCell"/>
</dbReference>
<evidence type="ECO:0000256" key="11">
    <source>
        <dbReference type="ARBA" id="ARBA00023284"/>
    </source>
</evidence>
<sequence>MSIGTTAKVKIAIIGGGPGGYVAAIRAAQLGGDVTVIEKHKLGGTCLNVGCIPTKALLHAAELLEDASHNAAAFGLDIKVNKVDWNKVQTKKESIVNTLVSGVSGLMKMNKIKVVNAEASFINANTLLLKYLDGSVDKASFDKVIIAAGSVPSLPPIPGIENKSICIDSSAALSLSQIPSSLLIIGGGVIGIEMAGIYSTFGTKVTVVEALPNILPTMEQELVAQLHHKLAQSGVTIYTDAKVIKIESSATQAKTTISRQGKEESVITDKVLYAVGRKTDTLNLDLDKAGVNTDKGKILVNDEMQTNIAGIYAIGDCLGQVMLAHVASAQGEIAAENALGHHAKYDGKSVPSCVYTIPELAGVGLTEEACKKQNIDYVTGKFPLSANGKALIMNDGFGVVKVILDQRYKSLLGVHILGPRATDLIAEAALAIEMEATAEDLIATIHAHPTISEAIREGVLAAEGRAIHMPNKR</sequence>
<feature type="binding site" evidence="14">
    <location>
        <begin position="186"/>
        <end position="193"/>
    </location>
    <ligand>
        <name>NAD(+)</name>
        <dbReference type="ChEBI" id="CHEBI:57540"/>
    </ligand>
</feature>
<evidence type="ECO:0000256" key="5">
    <source>
        <dbReference type="ARBA" id="ARBA00022490"/>
    </source>
</evidence>
<keyword evidence="14" id="KW-0547">Nucleotide-binding</keyword>
<evidence type="ECO:0000256" key="15">
    <source>
        <dbReference type="PIRSR" id="PIRSR000350-4"/>
    </source>
</evidence>
<comment type="miscellaneous">
    <text evidence="16">The active site is a redox-active disulfide bond.</text>
</comment>
<dbReference type="PANTHER" id="PTHR22912:SF217">
    <property type="entry name" value="DIHYDROLIPOYL DEHYDROGENASE"/>
    <property type="match status" value="1"/>
</dbReference>
<proteinExistence type="inferred from homology"/>
<evidence type="ECO:0000259" key="18">
    <source>
        <dbReference type="Pfam" id="PF07992"/>
    </source>
</evidence>
<keyword evidence="20" id="KW-1185">Reference proteome</keyword>
<dbReference type="Pfam" id="PF07992">
    <property type="entry name" value="Pyr_redox_2"/>
    <property type="match status" value="1"/>
</dbReference>
<name>A0A6G9IA19_9GAMM</name>
<dbReference type="PANTHER" id="PTHR22912">
    <property type="entry name" value="DISULFIDE OXIDOREDUCTASE"/>
    <property type="match status" value="1"/>
</dbReference>
<dbReference type="NCBIfam" id="TIGR01350">
    <property type="entry name" value="lipoamide_DH"/>
    <property type="match status" value="1"/>
</dbReference>
<evidence type="ECO:0000256" key="12">
    <source>
        <dbReference type="ARBA" id="ARBA00049187"/>
    </source>
</evidence>
<dbReference type="PRINTS" id="PR00411">
    <property type="entry name" value="PNDRDTASEI"/>
</dbReference>
<feature type="domain" description="FAD/NAD(P)-binding" evidence="18">
    <location>
        <begin position="10"/>
        <end position="331"/>
    </location>
</feature>
<dbReference type="RefSeq" id="WP_166914471.1">
    <property type="nucleotide sequence ID" value="NZ_CP050253.1"/>
</dbReference>
<keyword evidence="9 14" id="KW-0520">NAD</keyword>
<keyword evidence="7 14" id="KW-0274">FAD</keyword>
<feature type="binding site" evidence="14">
    <location>
        <begin position="322"/>
        <end position="325"/>
    </location>
    <ligand>
        <name>FAD</name>
        <dbReference type="ChEBI" id="CHEBI:57692"/>
    </ligand>
</feature>
<evidence type="ECO:0000256" key="13">
    <source>
        <dbReference type="PIRSR" id="PIRSR000350-2"/>
    </source>
</evidence>
<evidence type="ECO:0000256" key="7">
    <source>
        <dbReference type="ARBA" id="ARBA00022827"/>
    </source>
</evidence>
<evidence type="ECO:0000313" key="19">
    <source>
        <dbReference type="EMBL" id="QIQ20574.1"/>
    </source>
</evidence>
<accession>A0A6G9IA19</accession>
<comment type="similarity">
    <text evidence="2 16">Belongs to the class-I pyridine nucleotide-disulfide oxidoreductase family.</text>
</comment>
<dbReference type="Gene3D" id="3.30.390.30">
    <property type="match status" value="1"/>
</dbReference>
<comment type="catalytic activity">
    <reaction evidence="12 16">
        <text>N(6)-[(R)-dihydrolipoyl]-L-lysyl-[protein] + NAD(+) = N(6)-[(R)-lipoyl]-L-lysyl-[protein] + NADH + H(+)</text>
        <dbReference type="Rhea" id="RHEA:15045"/>
        <dbReference type="Rhea" id="RHEA-COMP:10474"/>
        <dbReference type="Rhea" id="RHEA-COMP:10475"/>
        <dbReference type="ChEBI" id="CHEBI:15378"/>
        <dbReference type="ChEBI" id="CHEBI:57540"/>
        <dbReference type="ChEBI" id="CHEBI:57945"/>
        <dbReference type="ChEBI" id="CHEBI:83099"/>
        <dbReference type="ChEBI" id="CHEBI:83100"/>
        <dbReference type="EC" id="1.8.1.4"/>
    </reaction>
</comment>
<keyword evidence="11 16" id="KW-0676">Redox-active center</keyword>
<evidence type="ECO:0000256" key="1">
    <source>
        <dbReference type="ARBA" id="ARBA00004496"/>
    </source>
</evidence>
<gene>
    <name evidence="19" type="primary">lpdA</name>
    <name evidence="19" type="ORF">IPMB12_02075</name>
</gene>
<dbReference type="PRINTS" id="PR00368">
    <property type="entry name" value="FADPNR"/>
</dbReference>
<dbReference type="AlphaFoldDB" id="A0A6G9IA19"/>
<organism evidence="19 20">
    <name type="scientific">Zophobihabitans entericus</name>
    <dbReference type="NCBI Taxonomy" id="1635327"/>
    <lineage>
        <taxon>Bacteria</taxon>
        <taxon>Pseudomonadati</taxon>
        <taxon>Pseudomonadota</taxon>
        <taxon>Gammaproteobacteria</taxon>
        <taxon>Orbales</taxon>
        <taxon>Orbaceae</taxon>
        <taxon>Zophobihabitans</taxon>
    </lineage>
</organism>
<feature type="active site" description="Proton acceptor" evidence="13">
    <location>
        <position position="448"/>
    </location>
</feature>
<evidence type="ECO:0000256" key="6">
    <source>
        <dbReference type="ARBA" id="ARBA00022630"/>
    </source>
</evidence>
<evidence type="ECO:0000256" key="16">
    <source>
        <dbReference type="RuleBase" id="RU003692"/>
    </source>
</evidence>
<evidence type="ECO:0000256" key="8">
    <source>
        <dbReference type="ARBA" id="ARBA00023002"/>
    </source>
</evidence>
<protein>
    <recommendedName>
        <fullName evidence="4 16">Dihydrolipoyl dehydrogenase</fullName>
        <ecNumber evidence="3 16">1.8.1.4</ecNumber>
    </recommendedName>
</protein>
<dbReference type="InterPro" id="IPR036188">
    <property type="entry name" value="FAD/NAD-bd_sf"/>
</dbReference>
<feature type="binding site" evidence="14">
    <location>
        <position position="55"/>
    </location>
    <ligand>
        <name>FAD</name>
        <dbReference type="ChEBI" id="CHEBI:57692"/>
    </ligand>
</feature>
<dbReference type="InterPro" id="IPR004099">
    <property type="entry name" value="Pyr_nucl-diS_OxRdtase_dimer"/>
</dbReference>
<evidence type="ECO:0000256" key="2">
    <source>
        <dbReference type="ARBA" id="ARBA00007532"/>
    </source>
</evidence>
<comment type="cofactor">
    <cofactor evidence="14 16">
        <name>FAD</name>
        <dbReference type="ChEBI" id="CHEBI:57692"/>
    </cofactor>
    <text evidence="14 16">Binds 1 FAD per subunit.</text>
</comment>